<comment type="similarity">
    <text evidence="1">Belongs to the tRNA-intron endonuclease family.</text>
</comment>
<dbReference type="Gene3D" id="3.40.1350.10">
    <property type="match status" value="1"/>
</dbReference>
<keyword evidence="3" id="KW-0819">tRNA processing</keyword>
<dbReference type="InterPro" id="IPR036167">
    <property type="entry name" value="tRNA_intron_Endo_cat-like_sf"/>
</dbReference>
<gene>
    <name evidence="7" type="ORF">CAUJ_LOCUS6646</name>
</gene>
<comment type="catalytic activity">
    <reaction evidence="5">
        <text>pretRNA = a 3'-half-tRNA molecule with a 5'-OH end + a 5'-half-tRNA molecule with a 2',3'-cyclic phosphate end + an intron with a 2',3'-cyclic phosphate and a 5'-hydroxyl terminus.</text>
        <dbReference type="EC" id="4.6.1.16"/>
    </reaction>
</comment>
<comment type="caution">
    <text evidence="7">The sequence shown here is derived from an EMBL/GenBank/DDBJ whole genome shotgun (WGS) entry which is preliminary data.</text>
</comment>
<keyword evidence="4" id="KW-0456">Lyase</keyword>
<dbReference type="GO" id="GO:0005634">
    <property type="term" value="C:nucleus"/>
    <property type="evidence" value="ECO:0007669"/>
    <property type="project" value="UniProtKB-ARBA"/>
</dbReference>
<evidence type="ECO:0000256" key="2">
    <source>
        <dbReference type="ARBA" id="ARBA00012573"/>
    </source>
</evidence>
<proteinExistence type="inferred from homology"/>
<protein>
    <recommendedName>
        <fullName evidence="2">tRNA-intron lyase</fullName>
        <ecNumber evidence="2">4.6.1.16</ecNumber>
    </recommendedName>
</protein>
<reference evidence="7" key="1">
    <citation type="submission" date="2020-10" db="EMBL/GenBank/DDBJ databases">
        <authorList>
            <person name="Kikuchi T."/>
        </authorList>
    </citation>
    <scope>NUCLEOTIDE SEQUENCE</scope>
    <source>
        <strain evidence="7">NKZ352</strain>
    </source>
</reference>
<dbReference type="EC" id="4.6.1.16" evidence="2"/>
<evidence type="ECO:0000259" key="6">
    <source>
        <dbReference type="Pfam" id="PF01974"/>
    </source>
</evidence>
<feature type="domain" description="tRNA intron endonuclease catalytic" evidence="6">
    <location>
        <begin position="103"/>
        <end position="178"/>
    </location>
</feature>
<evidence type="ECO:0000256" key="3">
    <source>
        <dbReference type="ARBA" id="ARBA00022694"/>
    </source>
</evidence>
<dbReference type="InterPro" id="IPR011856">
    <property type="entry name" value="tRNA_endonuc-like_dom_sf"/>
</dbReference>
<name>A0A8S1H5N4_9PELO</name>
<accession>A0A8S1H5N4</accession>
<organism evidence="7 8">
    <name type="scientific">Caenorhabditis auriculariae</name>
    <dbReference type="NCBI Taxonomy" id="2777116"/>
    <lineage>
        <taxon>Eukaryota</taxon>
        <taxon>Metazoa</taxon>
        <taxon>Ecdysozoa</taxon>
        <taxon>Nematoda</taxon>
        <taxon>Chromadorea</taxon>
        <taxon>Rhabditida</taxon>
        <taxon>Rhabditina</taxon>
        <taxon>Rhabditomorpha</taxon>
        <taxon>Rhabditoidea</taxon>
        <taxon>Rhabditidae</taxon>
        <taxon>Peloderinae</taxon>
        <taxon>Caenorhabditis</taxon>
    </lineage>
</organism>
<dbReference type="CDD" id="cd22363">
    <property type="entry name" value="tRNA-intron_lyase_C"/>
    <property type="match status" value="1"/>
</dbReference>
<evidence type="ECO:0000313" key="8">
    <source>
        <dbReference type="Proteomes" id="UP000835052"/>
    </source>
</evidence>
<dbReference type="GO" id="GO:0000213">
    <property type="term" value="F:tRNA-intron lyase activity"/>
    <property type="evidence" value="ECO:0007669"/>
    <property type="project" value="UniProtKB-EC"/>
</dbReference>
<dbReference type="Proteomes" id="UP000835052">
    <property type="component" value="Unassembled WGS sequence"/>
</dbReference>
<evidence type="ECO:0000256" key="4">
    <source>
        <dbReference type="ARBA" id="ARBA00023239"/>
    </source>
</evidence>
<dbReference type="EMBL" id="CAJGYM010000017">
    <property type="protein sequence ID" value="CAD6190727.1"/>
    <property type="molecule type" value="Genomic_DNA"/>
</dbReference>
<keyword evidence="8" id="KW-1185">Reference proteome</keyword>
<dbReference type="PANTHER" id="PTHR13070">
    <property type="entry name" value="TRNA-SPLICING ENDONUCLEASE SUBUNIT SEN34-RELATED"/>
    <property type="match status" value="1"/>
</dbReference>
<dbReference type="PANTHER" id="PTHR13070:SF0">
    <property type="entry name" value="TRNA-SPLICING ENDONUCLEASE SUBUNIT SEN34"/>
    <property type="match status" value="1"/>
</dbReference>
<dbReference type="InterPro" id="IPR006677">
    <property type="entry name" value="tRNA_intron_Endonuc_cat-like"/>
</dbReference>
<evidence type="ECO:0000313" key="7">
    <source>
        <dbReference type="EMBL" id="CAD6190727.1"/>
    </source>
</evidence>
<dbReference type="GO" id="GO:0000379">
    <property type="term" value="P:tRNA-type intron splice site recognition and cleavage"/>
    <property type="evidence" value="ECO:0007669"/>
    <property type="project" value="TreeGrafter"/>
</dbReference>
<dbReference type="GO" id="GO:0003676">
    <property type="term" value="F:nucleic acid binding"/>
    <property type="evidence" value="ECO:0007669"/>
    <property type="project" value="InterPro"/>
</dbReference>
<sequence>MNDREGSSRELLTIFDEENESESITIRSVNGDYFISTRKEALLAESKARIVVSDSDRPPYPVLPELVLLLVEFGHAVVRDASSGDLLQFQDLVLPEDPKFEVRRFTARDFWRKGYFLASGSRFGGDLMAYMGSPNQLHSEFVILCSADPNVNVLSLISIARCCNQVKKKLVLALLKNTHTPYYLSLSWLRPETH</sequence>
<dbReference type="Pfam" id="PF01974">
    <property type="entry name" value="tRNA_int_endo"/>
    <property type="match status" value="1"/>
</dbReference>
<dbReference type="AlphaFoldDB" id="A0A8S1H5N4"/>
<dbReference type="OrthoDB" id="10256176at2759"/>
<evidence type="ECO:0000256" key="1">
    <source>
        <dbReference type="ARBA" id="ARBA00008078"/>
    </source>
</evidence>
<evidence type="ECO:0000256" key="5">
    <source>
        <dbReference type="ARBA" id="ARBA00034031"/>
    </source>
</evidence>
<dbReference type="SUPFAM" id="SSF53032">
    <property type="entry name" value="tRNA-intron endonuclease catalytic domain-like"/>
    <property type="match status" value="1"/>
</dbReference>